<reference evidence="11 12" key="1">
    <citation type="submission" date="2024-01" db="EMBL/GenBank/DDBJ databases">
        <title>Multi-omics insights into the function and evolution of sodium benzoate biodegradation pathways in Benzoatithermus flavus gen. nov., sp. nov. from hot spring.</title>
        <authorList>
            <person name="Hu C.-J."/>
            <person name="Li W.-J."/>
        </authorList>
    </citation>
    <scope>NUCLEOTIDE SEQUENCE [LARGE SCALE GENOMIC DNA]</scope>
    <source>
        <strain evidence="11 12">SYSU G07066</strain>
    </source>
</reference>
<keyword evidence="7" id="KW-0234">DNA repair</keyword>
<dbReference type="InterPro" id="IPR044147">
    <property type="entry name" value="UdgB-like"/>
</dbReference>
<proteinExistence type="inferred from homology"/>
<evidence type="ECO:0000256" key="2">
    <source>
        <dbReference type="ARBA" id="ARBA00022723"/>
    </source>
</evidence>
<dbReference type="SUPFAM" id="SSF52141">
    <property type="entry name" value="Uracil-DNA glycosylase-like"/>
    <property type="match status" value="1"/>
</dbReference>
<dbReference type="InterPro" id="IPR036895">
    <property type="entry name" value="Uracil-DNA_glycosylase-like_sf"/>
</dbReference>
<protein>
    <recommendedName>
        <fullName evidence="9">Type-5 uracil-DNA glycosylase</fullName>
    </recommendedName>
</protein>
<feature type="domain" description="Uracil-DNA glycosylase-like" evidence="10">
    <location>
        <begin position="43"/>
        <end position="210"/>
    </location>
</feature>
<comment type="similarity">
    <text evidence="8">Belongs to the uracil-DNA glycosylase (UDG) superfamily. Type 5 (UDGb) family.</text>
</comment>
<dbReference type="InterPro" id="IPR005122">
    <property type="entry name" value="Uracil-DNA_glycosylase-like"/>
</dbReference>
<evidence type="ECO:0000256" key="1">
    <source>
        <dbReference type="ARBA" id="ARBA00022485"/>
    </source>
</evidence>
<dbReference type="InterPro" id="IPR051536">
    <property type="entry name" value="UDG_Type-4/5"/>
</dbReference>
<sequence length="228" mass="24370">MTTRPTDPARPEPDHDCPLCPRLAAFRNAQRAAEPGWFNAPVPAFGPEDARLLVVGLAPGLRGANRTGRPFTGDYAGEVLYPALTRHGFAKGRFAARVDDGFELVDCRVTNAVRCVPPANKPTPAEIATCRRFLEGQLGGTVPPRVILTLGRIAHESVLRALGVAPVRHPFAHGAVHVLPNGRRLVASYHTSRYNVNTGVLTEAMFDAVVAEAARLVRMGAETVSAGA</sequence>
<organism evidence="11 12">
    <name type="scientific">Benzoatithermus flavus</name>
    <dbReference type="NCBI Taxonomy" id="3108223"/>
    <lineage>
        <taxon>Bacteria</taxon>
        <taxon>Pseudomonadati</taxon>
        <taxon>Pseudomonadota</taxon>
        <taxon>Alphaproteobacteria</taxon>
        <taxon>Geminicoccales</taxon>
        <taxon>Geminicoccaceae</taxon>
        <taxon>Benzoatithermus</taxon>
    </lineage>
</organism>
<keyword evidence="2" id="KW-0479">Metal-binding</keyword>
<dbReference type="CDD" id="cd10031">
    <property type="entry name" value="UDG-F5_TTUDGB_like"/>
    <property type="match status" value="1"/>
</dbReference>
<evidence type="ECO:0000256" key="5">
    <source>
        <dbReference type="ARBA" id="ARBA00023004"/>
    </source>
</evidence>
<dbReference type="SMART" id="SM00987">
    <property type="entry name" value="UreE_C"/>
    <property type="match status" value="1"/>
</dbReference>
<evidence type="ECO:0000259" key="10">
    <source>
        <dbReference type="SMART" id="SM00986"/>
    </source>
</evidence>
<gene>
    <name evidence="11" type="ORF">U1T56_10960</name>
</gene>
<dbReference type="EMBL" id="JBBLZC010000009">
    <property type="protein sequence ID" value="MEK0083674.1"/>
    <property type="molecule type" value="Genomic_DNA"/>
</dbReference>
<keyword evidence="5" id="KW-0408">Iron</keyword>
<accession>A0ABU8XRY0</accession>
<dbReference type="Pfam" id="PF03167">
    <property type="entry name" value="UDG"/>
    <property type="match status" value="1"/>
</dbReference>
<keyword evidence="12" id="KW-1185">Reference proteome</keyword>
<evidence type="ECO:0000256" key="6">
    <source>
        <dbReference type="ARBA" id="ARBA00023014"/>
    </source>
</evidence>
<dbReference type="RefSeq" id="WP_418159522.1">
    <property type="nucleotide sequence ID" value="NZ_JBBLZC010000009.1"/>
</dbReference>
<evidence type="ECO:0000313" key="11">
    <source>
        <dbReference type="EMBL" id="MEK0083674.1"/>
    </source>
</evidence>
<evidence type="ECO:0000256" key="4">
    <source>
        <dbReference type="ARBA" id="ARBA00022801"/>
    </source>
</evidence>
<evidence type="ECO:0000313" key="12">
    <source>
        <dbReference type="Proteomes" id="UP001375743"/>
    </source>
</evidence>
<dbReference type="SMART" id="SM00986">
    <property type="entry name" value="UDG"/>
    <property type="match status" value="1"/>
</dbReference>
<dbReference type="Proteomes" id="UP001375743">
    <property type="component" value="Unassembled WGS sequence"/>
</dbReference>
<keyword evidence="4" id="KW-0378">Hydrolase</keyword>
<evidence type="ECO:0000256" key="8">
    <source>
        <dbReference type="ARBA" id="ARBA00023779"/>
    </source>
</evidence>
<keyword evidence="3" id="KW-0227">DNA damage</keyword>
<keyword evidence="6" id="KW-0411">Iron-sulfur</keyword>
<evidence type="ECO:0000256" key="9">
    <source>
        <dbReference type="ARBA" id="ARBA00023887"/>
    </source>
</evidence>
<dbReference type="Gene3D" id="3.40.470.10">
    <property type="entry name" value="Uracil-DNA glycosylase-like domain"/>
    <property type="match status" value="1"/>
</dbReference>
<keyword evidence="1" id="KW-0004">4Fe-4S</keyword>
<dbReference type="PANTHER" id="PTHR33693">
    <property type="entry name" value="TYPE-5 URACIL-DNA GLYCOSYLASE"/>
    <property type="match status" value="1"/>
</dbReference>
<evidence type="ECO:0000256" key="7">
    <source>
        <dbReference type="ARBA" id="ARBA00023204"/>
    </source>
</evidence>
<comment type="caution">
    <text evidence="11">The sequence shown here is derived from an EMBL/GenBank/DDBJ whole genome shotgun (WGS) entry which is preliminary data.</text>
</comment>
<dbReference type="PANTHER" id="PTHR33693:SF3">
    <property type="entry name" value="TYPE-5 URACIL-DNA GLYCOSYLASE"/>
    <property type="match status" value="1"/>
</dbReference>
<name>A0ABU8XRY0_9PROT</name>
<evidence type="ECO:0000256" key="3">
    <source>
        <dbReference type="ARBA" id="ARBA00022763"/>
    </source>
</evidence>